<evidence type="ECO:0000256" key="2">
    <source>
        <dbReference type="SAM" id="SignalP"/>
    </source>
</evidence>
<comment type="caution">
    <text evidence="3">The sequence shown here is derived from an EMBL/GenBank/DDBJ whole genome shotgun (WGS) entry which is preliminary data.</text>
</comment>
<sequence>MKFIIIASILASTFADSIADSANCVVNQCKSDFTNVGCIAACYGVPNPNEDMIQDTAKCYAACDNKVGTEAQDCFTDSSKNTASPTNTNSSAGSSSSASGASTNIVLSGFTIASVFFAVLSLA</sequence>
<feature type="compositionally biased region" description="Low complexity" evidence="1">
    <location>
        <begin position="78"/>
        <end position="100"/>
    </location>
</feature>
<dbReference type="Proteomes" id="UP000245699">
    <property type="component" value="Unassembled WGS sequence"/>
</dbReference>
<evidence type="ECO:0000313" key="4">
    <source>
        <dbReference type="Proteomes" id="UP000245699"/>
    </source>
</evidence>
<dbReference type="EMBL" id="MBFT01000111">
    <property type="protein sequence ID" value="PVU97336.1"/>
    <property type="molecule type" value="Genomic_DNA"/>
</dbReference>
<organism evidence="3 4">
    <name type="scientific">Furculomyces boomerangus</name>
    <dbReference type="NCBI Taxonomy" id="61424"/>
    <lineage>
        <taxon>Eukaryota</taxon>
        <taxon>Fungi</taxon>
        <taxon>Fungi incertae sedis</taxon>
        <taxon>Zoopagomycota</taxon>
        <taxon>Kickxellomycotina</taxon>
        <taxon>Harpellomycetes</taxon>
        <taxon>Harpellales</taxon>
        <taxon>Harpellaceae</taxon>
        <taxon>Furculomyces</taxon>
    </lineage>
</organism>
<name>A0A2T9YYF6_9FUNG</name>
<gene>
    <name evidence="3" type="ORF">BB559_002071</name>
</gene>
<dbReference type="AlphaFoldDB" id="A0A2T9YYF6"/>
<evidence type="ECO:0008006" key="5">
    <source>
        <dbReference type="Google" id="ProtNLM"/>
    </source>
</evidence>
<proteinExistence type="predicted"/>
<evidence type="ECO:0000256" key="1">
    <source>
        <dbReference type="SAM" id="MobiDB-lite"/>
    </source>
</evidence>
<accession>A0A2T9YYF6</accession>
<keyword evidence="2" id="KW-0732">Signal</keyword>
<dbReference type="OrthoDB" id="5597238at2759"/>
<reference evidence="3 4" key="1">
    <citation type="journal article" date="2018" name="MBio">
        <title>Comparative Genomics Reveals the Core Gene Toolbox for the Fungus-Insect Symbiosis.</title>
        <authorList>
            <person name="Wang Y."/>
            <person name="Stata M."/>
            <person name="Wang W."/>
            <person name="Stajich J.E."/>
            <person name="White M.M."/>
            <person name="Moncalvo J.M."/>
        </authorList>
    </citation>
    <scope>NUCLEOTIDE SEQUENCE [LARGE SCALE GENOMIC DNA]</scope>
    <source>
        <strain evidence="3 4">AUS-77-4</strain>
    </source>
</reference>
<keyword evidence="4" id="KW-1185">Reference proteome</keyword>
<protein>
    <recommendedName>
        <fullName evidence="5">Extracellular membrane protein CFEM domain-containing protein</fullName>
    </recommendedName>
</protein>
<feature type="signal peptide" evidence="2">
    <location>
        <begin position="1"/>
        <end position="15"/>
    </location>
</feature>
<evidence type="ECO:0000313" key="3">
    <source>
        <dbReference type="EMBL" id="PVU97336.1"/>
    </source>
</evidence>
<feature type="chain" id="PRO_5015626527" description="Extracellular membrane protein CFEM domain-containing protein" evidence="2">
    <location>
        <begin position="16"/>
        <end position="123"/>
    </location>
</feature>
<feature type="region of interest" description="Disordered" evidence="1">
    <location>
        <begin position="76"/>
        <end position="100"/>
    </location>
</feature>